<protein>
    <recommendedName>
        <fullName evidence="1">Ubiquitin-like domain-containing protein</fullName>
    </recommendedName>
</protein>
<dbReference type="GO" id="GO:0043161">
    <property type="term" value="P:proteasome-mediated ubiquitin-dependent protein catabolic process"/>
    <property type="evidence" value="ECO:0000318"/>
    <property type="project" value="GO_Central"/>
</dbReference>
<dbReference type="InterPro" id="IPR000626">
    <property type="entry name" value="Ubiquitin-like_dom"/>
</dbReference>
<dbReference type="SMR" id="K7LZR3"/>
<dbReference type="HOGENOM" id="CLU_143815_0_0_1"/>
<reference evidence="2" key="3">
    <citation type="submission" date="2018-07" db="EMBL/GenBank/DDBJ databases">
        <title>WGS assembly of Glycine max.</title>
        <authorList>
            <person name="Schmutz J."/>
            <person name="Cannon S."/>
            <person name="Schlueter J."/>
            <person name="Ma J."/>
            <person name="Mitros T."/>
            <person name="Nelson W."/>
            <person name="Hyten D."/>
            <person name="Song Q."/>
            <person name="Thelen J."/>
            <person name="Cheng J."/>
            <person name="Xu D."/>
            <person name="Hellsten U."/>
            <person name="May G."/>
            <person name="Yu Y."/>
            <person name="Sakurai T."/>
            <person name="Umezawa T."/>
            <person name="Bhattacharyya M."/>
            <person name="Sandhu D."/>
            <person name="Valliyodan B."/>
            <person name="Lindquist E."/>
            <person name="Peto M."/>
            <person name="Grant D."/>
            <person name="Shu S."/>
            <person name="Goodstein D."/>
            <person name="Barry K."/>
            <person name="Futrell-Griggs M."/>
            <person name="Abernathy B."/>
            <person name="Du J."/>
            <person name="Tian Z."/>
            <person name="Zhu L."/>
            <person name="Gill N."/>
            <person name="Joshi T."/>
            <person name="Libault M."/>
            <person name="Sethuraman A."/>
            <person name="Zhang X."/>
            <person name="Shinozaki K."/>
            <person name="Nguyen H."/>
            <person name="Wing R."/>
            <person name="Cregan P."/>
            <person name="Specht J."/>
            <person name="Grimwood J."/>
            <person name="Rokhsar D."/>
            <person name="Stacey G."/>
            <person name="Shoemaker R."/>
            <person name="Jackson S."/>
        </authorList>
    </citation>
    <scope>NUCLEOTIDE SEQUENCE</scope>
    <source>
        <tissue evidence="2">Callus</tissue>
    </source>
</reference>
<sequence length="124" mass="14346">MVLFKIDGGKRVPEIEMSLLDTILDLKQKIQELDVEVYRQRLWHKDRMLRDNELIHDQAFCASKTLHLTVTPLSPQHTLSVKVKFVGSDGYVEVKETDKDHLPLSAYYVNEATEVQLSVLIEPR</sequence>
<dbReference type="EnsemblPlants" id="KRH19919">
    <property type="protein sequence ID" value="KRH19919"/>
    <property type="gene ID" value="GLYMA_13G143900"/>
</dbReference>
<evidence type="ECO:0000313" key="3">
    <source>
        <dbReference type="EnsemblPlants" id="KRH19919"/>
    </source>
</evidence>
<dbReference type="PaxDb" id="3847-GLYMA13G20695.1"/>
<feature type="domain" description="Ubiquitin-like" evidence="1">
    <location>
        <begin position="1"/>
        <end position="75"/>
    </location>
</feature>
<dbReference type="GO" id="GO:0005829">
    <property type="term" value="C:cytosol"/>
    <property type="evidence" value="ECO:0000318"/>
    <property type="project" value="GO_Central"/>
</dbReference>
<dbReference type="SMART" id="SM00213">
    <property type="entry name" value="UBQ"/>
    <property type="match status" value="1"/>
</dbReference>
<reference evidence="3" key="2">
    <citation type="submission" date="2018-02" db="UniProtKB">
        <authorList>
            <consortium name="EnsemblPlants"/>
        </authorList>
    </citation>
    <scope>IDENTIFICATION</scope>
    <source>
        <strain evidence="3">Williams 82</strain>
    </source>
</reference>
<dbReference type="InterPro" id="IPR029071">
    <property type="entry name" value="Ubiquitin-like_domsf"/>
</dbReference>
<name>K7LZR3_SOYBN</name>
<dbReference type="Gene3D" id="3.10.20.90">
    <property type="entry name" value="Phosphatidylinositol 3-kinase Catalytic Subunit, Chain A, domain 1"/>
    <property type="match status" value="1"/>
</dbReference>
<keyword evidence="4" id="KW-1185">Reference proteome</keyword>
<evidence type="ECO:0000313" key="2">
    <source>
        <dbReference type="EMBL" id="KRH19919.1"/>
    </source>
</evidence>
<proteinExistence type="predicted"/>
<dbReference type="STRING" id="3847.K7LZR3"/>
<dbReference type="GO" id="GO:0043130">
    <property type="term" value="F:ubiquitin binding"/>
    <property type="evidence" value="ECO:0000318"/>
    <property type="project" value="GO_Central"/>
</dbReference>
<reference evidence="2 3" key="1">
    <citation type="journal article" date="2010" name="Nature">
        <title>Genome sequence of the palaeopolyploid soybean.</title>
        <authorList>
            <person name="Schmutz J."/>
            <person name="Cannon S.B."/>
            <person name="Schlueter J."/>
            <person name="Ma J."/>
            <person name="Mitros T."/>
            <person name="Nelson W."/>
            <person name="Hyten D.L."/>
            <person name="Song Q."/>
            <person name="Thelen J.J."/>
            <person name="Cheng J."/>
            <person name="Xu D."/>
            <person name="Hellsten U."/>
            <person name="May G.D."/>
            <person name="Yu Y."/>
            <person name="Sakurai T."/>
            <person name="Umezawa T."/>
            <person name="Bhattacharyya M.K."/>
            <person name="Sandhu D."/>
            <person name="Valliyodan B."/>
            <person name="Lindquist E."/>
            <person name="Peto M."/>
            <person name="Grant D."/>
            <person name="Shu S."/>
            <person name="Goodstein D."/>
            <person name="Barry K."/>
            <person name="Futrell-Griggs M."/>
            <person name="Abernathy B."/>
            <person name="Du J."/>
            <person name="Tian Z."/>
            <person name="Zhu L."/>
            <person name="Gill N."/>
            <person name="Joshi T."/>
            <person name="Libault M."/>
            <person name="Sethuraman A."/>
            <person name="Zhang X.-C."/>
            <person name="Shinozaki K."/>
            <person name="Nguyen H.T."/>
            <person name="Wing R.A."/>
            <person name="Cregan P."/>
            <person name="Specht J."/>
            <person name="Grimwood J."/>
            <person name="Rokhsar D."/>
            <person name="Stacey G."/>
            <person name="Shoemaker R.C."/>
            <person name="Jackson S.A."/>
        </authorList>
    </citation>
    <scope>NUCLEOTIDE SEQUENCE</scope>
    <source>
        <strain evidence="3">cv. Williams 82</strain>
        <tissue evidence="2">Callus</tissue>
    </source>
</reference>
<dbReference type="InParanoid" id="K7LZR3"/>
<gene>
    <name evidence="2" type="ORF">GLYMA_13G143900</name>
</gene>
<dbReference type="GO" id="GO:0031593">
    <property type="term" value="F:polyubiquitin modification-dependent protein binding"/>
    <property type="evidence" value="ECO:0000318"/>
    <property type="project" value="GO_Central"/>
</dbReference>
<evidence type="ECO:0000313" key="4">
    <source>
        <dbReference type="Proteomes" id="UP000008827"/>
    </source>
</evidence>
<dbReference type="AlphaFoldDB" id="K7LZR3"/>
<dbReference type="EMBL" id="CM000846">
    <property type="protein sequence ID" value="KRH19919.1"/>
    <property type="molecule type" value="Genomic_DNA"/>
</dbReference>
<dbReference type="SUPFAM" id="SSF54236">
    <property type="entry name" value="Ubiquitin-like"/>
    <property type="match status" value="1"/>
</dbReference>
<dbReference type="eggNOG" id="ENOG502SCTE">
    <property type="taxonomic scope" value="Eukaryota"/>
</dbReference>
<dbReference type="Proteomes" id="UP000008827">
    <property type="component" value="Chromosome 13"/>
</dbReference>
<evidence type="ECO:0000259" key="1">
    <source>
        <dbReference type="PROSITE" id="PS50053"/>
    </source>
</evidence>
<dbReference type="Pfam" id="PF00240">
    <property type="entry name" value="ubiquitin"/>
    <property type="match status" value="1"/>
</dbReference>
<dbReference type="Gramene" id="KRH19919">
    <property type="protein sequence ID" value="KRH19919"/>
    <property type="gene ID" value="GLYMA_13G143900"/>
</dbReference>
<dbReference type="CDD" id="cd17039">
    <property type="entry name" value="Ubl_ubiquitin_like"/>
    <property type="match status" value="1"/>
</dbReference>
<dbReference type="PROSITE" id="PS50053">
    <property type="entry name" value="UBIQUITIN_2"/>
    <property type="match status" value="1"/>
</dbReference>
<organism evidence="2">
    <name type="scientific">Glycine max</name>
    <name type="common">Soybean</name>
    <name type="synonym">Glycine hispida</name>
    <dbReference type="NCBI Taxonomy" id="3847"/>
    <lineage>
        <taxon>Eukaryota</taxon>
        <taxon>Viridiplantae</taxon>
        <taxon>Streptophyta</taxon>
        <taxon>Embryophyta</taxon>
        <taxon>Tracheophyta</taxon>
        <taxon>Spermatophyta</taxon>
        <taxon>Magnoliopsida</taxon>
        <taxon>eudicotyledons</taxon>
        <taxon>Gunneridae</taxon>
        <taxon>Pentapetalae</taxon>
        <taxon>rosids</taxon>
        <taxon>fabids</taxon>
        <taxon>Fabales</taxon>
        <taxon>Fabaceae</taxon>
        <taxon>Papilionoideae</taxon>
        <taxon>50 kb inversion clade</taxon>
        <taxon>NPAAA clade</taxon>
        <taxon>indigoferoid/millettioid clade</taxon>
        <taxon>Phaseoleae</taxon>
        <taxon>Glycine</taxon>
        <taxon>Glycine subgen. Soja</taxon>
    </lineage>
</organism>
<accession>K7LZR3</accession>
<dbReference type="GO" id="GO:0005654">
    <property type="term" value="C:nucleoplasm"/>
    <property type="evidence" value="ECO:0000318"/>
    <property type="project" value="GO_Central"/>
</dbReference>
<dbReference type="OMA" id="AFCASKT"/>
<dbReference type="GO" id="GO:0070628">
    <property type="term" value="F:proteasome binding"/>
    <property type="evidence" value="ECO:0000318"/>
    <property type="project" value="GO_Central"/>
</dbReference>